<evidence type="ECO:0000313" key="2">
    <source>
        <dbReference type="EMBL" id="CAG5928383.1"/>
    </source>
</evidence>
<evidence type="ECO:0000256" key="1">
    <source>
        <dbReference type="SAM" id="MobiDB-lite"/>
    </source>
</evidence>
<dbReference type="EMBL" id="CAJRST010012224">
    <property type="protein sequence ID" value="CAG5928383.1"/>
    <property type="molecule type" value="Genomic_DNA"/>
</dbReference>
<organism evidence="2 3">
    <name type="scientific">Menidia menidia</name>
    <name type="common">Atlantic silverside</name>
    <dbReference type="NCBI Taxonomy" id="238744"/>
    <lineage>
        <taxon>Eukaryota</taxon>
        <taxon>Metazoa</taxon>
        <taxon>Chordata</taxon>
        <taxon>Craniata</taxon>
        <taxon>Vertebrata</taxon>
        <taxon>Euteleostomi</taxon>
        <taxon>Actinopterygii</taxon>
        <taxon>Neopterygii</taxon>
        <taxon>Teleostei</taxon>
        <taxon>Neoteleostei</taxon>
        <taxon>Acanthomorphata</taxon>
        <taxon>Ovalentaria</taxon>
        <taxon>Atherinomorphae</taxon>
        <taxon>Atheriniformes</taxon>
        <taxon>Atherinopsidae</taxon>
        <taxon>Menidiinae</taxon>
        <taxon>Menidia</taxon>
    </lineage>
</organism>
<dbReference type="Proteomes" id="UP000677803">
    <property type="component" value="Unassembled WGS sequence"/>
</dbReference>
<evidence type="ECO:0000313" key="3">
    <source>
        <dbReference type="Proteomes" id="UP000677803"/>
    </source>
</evidence>
<name>A0A8S4BDT7_9TELE</name>
<feature type="compositionally biased region" description="Basic and acidic residues" evidence="1">
    <location>
        <begin position="59"/>
        <end position="75"/>
    </location>
</feature>
<dbReference type="AlphaFoldDB" id="A0A8S4BDT7"/>
<comment type="caution">
    <text evidence="2">The sequence shown here is derived from an EMBL/GenBank/DDBJ whole genome shotgun (WGS) entry which is preliminary data.</text>
</comment>
<proteinExistence type="predicted"/>
<keyword evidence="3" id="KW-1185">Reference proteome</keyword>
<feature type="region of interest" description="Disordered" evidence="1">
    <location>
        <begin position="1"/>
        <end position="95"/>
    </location>
</feature>
<gene>
    <name evidence="2" type="ORF">MMEN_LOCUS12037</name>
</gene>
<reference evidence="2" key="1">
    <citation type="submission" date="2021-05" db="EMBL/GenBank/DDBJ databases">
        <authorList>
            <person name="Tigano A."/>
        </authorList>
    </citation>
    <scope>NUCLEOTIDE SEQUENCE</scope>
</reference>
<accession>A0A8S4BDT7</accession>
<sequence>MSAGRATSKGPGCGHEEPGDGSGDSWEAKWPRVGLENKVGPENKVSPGSDGWYAAEGSIDWKEESDSKPGERGGSEEPGGDPLKEAECEPSSETSVKMMDGCEVGREPAQSSVTAFLGKHRFDKVPCKGPVSFGSKACRDAIEQPTTSPSISTTREMQHSIALKHTGKHMDTTQESGQKHILRMKLCTRSRLLMLPPNIRGFFLSTSKRRPHPKSKGDCHRLGGGLFSVTFHTPEQKHERESFAWRNNKMAEIINTLTTLVCLFGD</sequence>
<protein>
    <submittedName>
        <fullName evidence="2">(Atlantic silverside) hypothetical protein</fullName>
    </submittedName>
</protein>